<dbReference type="InterPro" id="IPR003615">
    <property type="entry name" value="HNH_nuc"/>
</dbReference>
<gene>
    <name evidence="4" type="ORF">QFZ36_004045</name>
</gene>
<comment type="caution">
    <text evidence="4">The sequence shown here is derived from an EMBL/GenBank/DDBJ whole genome shotgun (WGS) entry which is preliminary data.</text>
</comment>
<dbReference type="Pfam" id="PF01844">
    <property type="entry name" value="HNH"/>
    <property type="match status" value="1"/>
</dbReference>
<dbReference type="CDD" id="cd00085">
    <property type="entry name" value="HNHc"/>
    <property type="match status" value="1"/>
</dbReference>
<evidence type="ECO:0000259" key="3">
    <source>
        <dbReference type="SMART" id="SM00507"/>
    </source>
</evidence>
<evidence type="ECO:0000313" key="5">
    <source>
        <dbReference type="Proteomes" id="UP001236806"/>
    </source>
</evidence>
<proteinExistence type="inferred from homology"/>
<dbReference type="RefSeq" id="WP_306638936.1">
    <property type="nucleotide sequence ID" value="NZ_JAUSXB010000001.1"/>
</dbReference>
<evidence type="ECO:0000256" key="2">
    <source>
        <dbReference type="SAM" id="MobiDB-lite"/>
    </source>
</evidence>
<dbReference type="Pfam" id="PF02720">
    <property type="entry name" value="DUF222"/>
    <property type="match status" value="1"/>
</dbReference>
<keyword evidence="5" id="KW-1185">Reference proteome</keyword>
<dbReference type="EMBL" id="JAUSXB010000001">
    <property type="protein sequence ID" value="MDQ0676484.1"/>
    <property type="molecule type" value="Genomic_DNA"/>
</dbReference>
<feature type="region of interest" description="Disordered" evidence="2">
    <location>
        <begin position="600"/>
        <end position="628"/>
    </location>
</feature>
<sequence>MGNGAGRAAAMEGIHASTARLDVLFLEDDRLEAGTAAGPRAGAGSAVVDVLQRRYEIRLERMAVTKQLEAQIAAIKARDVSEAIEIQHAMTPPEAPVHERTYAEMSAIEEIAGVLTISSPAAGALVTQSRQVCSLPPVMDALSAGAISWQHAKIIGDETEGLGPAGAAALAAHFLDPDAPNPARGAAAGDLVPGRFRAKVRGWRERHHPETLEKRHAKCAADRRMQYTPDRDGMAWLSLYIPAHQASAIWNRTTALARGLQGPDEPRSMTQLRPDIAAGLLLSAGPALTRTAGTSTAGISTAGISTGQNTTGQGNTSQRNPGQGNPGQGNAVRTQDDQDTIGLASLTPLTPPDLDGSITAAATATTDHQAPATAEYENAGGNGYADLGNVPMPKVDVLITVPVFALLGLTDEPATLDGYGPIPVSMARKLVADGAGSFYRVLVDPRDGAPLEIGRTSYRLTKAMKKALQLRDGRCTFPGCNNRTLDNDTDHLQAWQHGGHTGISNLAQLCPKHHRLKHATGWTPSPATHTEPPGWTSPTGRHYKAEQPDWEPPEWPPGLLTPATDTCGLLTHATDIAGLLTCATKTPGFVDSLDFDPLFDEPADDNLDDPADFPPDDPIWDDFYAQPPKLPKDPLKEWERKWEWDMVNS</sequence>
<dbReference type="InterPro" id="IPR002711">
    <property type="entry name" value="HNH"/>
</dbReference>
<reference evidence="4 5" key="1">
    <citation type="submission" date="2023-07" db="EMBL/GenBank/DDBJ databases">
        <title>Comparative genomics of wheat-associated soil bacteria to identify genetic determinants of phenazine resistance.</title>
        <authorList>
            <person name="Mouncey N."/>
        </authorList>
    </citation>
    <scope>NUCLEOTIDE SEQUENCE [LARGE SCALE GENOMIC DNA]</scope>
    <source>
        <strain evidence="4 5">W1I3</strain>
    </source>
</reference>
<feature type="region of interest" description="Disordered" evidence="2">
    <location>
        <begin position="297"/>
        <end position="334"/>
    </location>
</feature>
<feature type="compositionally biased region" description="Acidic residues" evidence="2">
    <location>
        <begin position="600"/>
        <end position="620"/>
    </location>
</feature>
<dbReference type="Proteomes" id="UP001236806">
    <property type="component" value="Unassembled WGS sequence"/>
</dbReference>
<comment type="similarity">
    <text evidence="1">Belongs to the Rv1128c/1148c/1588c/1702c/1945/3466 family.</text>
</comment>
<accession>A0ABU0PR89</accession>
<organism evidence="4 5">
    <name type="scientific">Pseudarthrobacter siccitolerans</name>
    <dbReference type="NCBI Taxonomy" id="861266"/>
    <lineage>
        <taxon>Bacteria</taxon>
        <taxon>Bacillati</taxon>
        <taxon>Actinomycetota</taxon>
        <taxon>Actinomycetes</taxon>
        <taxon>Micrococcales</taxon>
        <taxon>Micrococcaceae</taxon>
        <taxon>Pseudarthrobacter</taxon>
    </lineage>
</organism>
<evidence type="ECO:0000256" key="1">
    <source>
        <dbReference type="ARBA" id="ARBA00023450"/>
    </source>
</evidence>
<feature type="region of interest" description="Disordered" evidence="2">
    <location>
        <begin position="521"/>
        <end position="550"/>
    </location>
</feature>
<protein>
    <recommendedName>
        <fullName evidence="3">HNH nuclease domain-containing protein</fullName>
    </recommendedName>
</protein>
<feature type="compositionally biased region" description="Low complexity" evidence="2">
    <location>
        <begin position="297"/>
        <end position="323"/>
    </location>
</feature>
<feature type="domain" description="HNH nuclease" evidence="3">
    <location>
        <begin position="463"/>
        <end position="515"/>
    </location>
</feature>
<evidence type="ECO:0000313" key="4">
    <source>
        <dbReference type="EMBL" id="MDQ0676484.1"/>
    </source>
</evidence>
<dbReference type="InterPro" id="IPR003870">
    <property type="entry name" value="DUF222"/>
</dbReference>
<dbReference type="Gene3D" id="1.10.30.50">
    <property type="match status" value="1"/>
</dbReference>
<dbReference type="SMART" id="SM00507">
    <property type="entry name" value="HNHc"/>
    <property type="match status" value="1"/>
</dbReference>
<name>A0ABU0PR89_9MICC</name>